<comment type="caution">
    <text evidence="7">The sequence shown here is derived from an EMBL/GenBank/DDBJ whole genome shotgun (WGS) entry which is preliminary data.</text>
</comment>
<dbReference type="AlphaFoldDB" id="A0A1S1YU39"/>
<dbReference type="InterPro" id="IPR012334">
    <property type="entry name" value="Pectin_lyas_fold"/>
</dbReference>
<organism evidence="7 8">
    <name type="scientific">Flammeovirga pacifica</name>
    <dbReference type="NCBI Taxonomy" id="915059"/>
    <lineage>
        <taxon>Bacteria</taxon>
        <taxon>Pseudomonadati</taxon>
        <taxon>Bacteroidota</taxon>
        <taxon>Cytophagia</taxon>
        <taxon>Cytophagales</taxon>
        <taxon>Flammeovirgaceae</taxon>
        <taxon>Flammeovirga</taxon>
    </lineage>
</organism>
<feature type="domain" description="BACON" evidence="4">
    <location>
        <begin position="624"/>
        <end position="673"/>
    </location>
</feature>
<dbReference type="SUPFAM" id="SSF51126">
    <property type="entry name" value="Pectin lyase-like"/>
    <property type="match status" value="1"/>
</dbReference>
<feature type="domain" description="Secretion system C-terminal sorting" evidence="5">
    <location>
        <begin position="861"/>
        <end position="920"/>
    </location>
</feature>
<feature type="domain" description="BACON" evidence="4">
    <location>
        <begin position="540"/>
        <end position="588"/>
    </location>
</feature>
<dbReference type="Proteomes" id="UP000179797">
    <property type="component" value="Unassembled WGS sequence"/>
</dbReference>
<feature type="domain" description="Carbohydrate-binding module family 96" evidence="6">
    <location>
        <begin position="682"/>
        <end position="834"/>
    </location>
</feature>
<dbReference type="CDD" id="cd14948">
    <property type="entry name" value="BACON"/>
    <property type="match status" value="2"/>
</dbReference>
<dbReference type="Gene3D" id="2.60.40.10">
    <property type="entry name" value="Immunoglobulins"/>
    <property type="match status" value="3"/>
</dbReference>
<protein>
    <recommendedName>
        <fullName evidence="9">Secretion system C-terminal sorting domain-containing protein</fullName>
    </recommendedName>
</protein>
<reference evidence="7 8" key="1">
    <citation type="journal article" date="2012" name="Int. J. Syst. Evol. Microbiol.">
        <title>Flammeovirga pacifica sp. nov., isolated from deep-sea sediment.</title>
        <authorList>
            <person name="Xu H."/>
            <person name="Fu Y."/>
            <person name="Yang N."/>
            <person name="Ding Z."/>
            <person name="Lai Q."/>
            <person name="Zeng R."/>
        </authorList>
    </citation>
    <scope>NUCLEOTIDE SEQUENCE [LARGE SCALE GENOMIC DNA]</scope>
    <source>
        <strain evidence="8">DSM 24597 / LMG 26175 / WPAGA1</strain>
    </source>
</reference>
<evidence type="ECO:0000259" key="6">
    <source>
        <dbReference type="Pfam" id="PF24517"/>
    </source>
</evidence>
<dbReference type="InterPro" id="IPR011050">
    <property type="entry name" value="Pectin_lyase_fold/virulence"/>
</dbReference>
<dbReference type="NCBIfam" id="TIGR04183">
    <property type="entry name" value="Por_Secre_tail"/>
    <property type="match status" value="1"/>
</dbReference>
<gene>
    <name evidence="7" type="ORF">NH26_23440</name>
</gene>
<dbReference type="NCBIfam" id="NF033679">
    <property type="entry name" value="DNRLRE_dom"/>
    <property type="match status" value="1"/>
</dbReference>
<evidence type="ECO:0000256" key="2">
    <source>
        <dbReference type="ARBA" id="ARBA00022525"/>
    </source>
</evidence>
<proteinExistence type="predicted"/>
<keyword evidence="2" id="KW-0964">Secreted</keyword>
<dbReference type="Pfam" id="PF24517">
    <property type="entry name" value="CBM96"/>
    <property type="match status" value="1"/>
</dbReference>
<evidence type="ECO:0000256" key="3">
    <source>
        <dbReference type="ARBA" id="ARBA00022729"/>
    </source>
</evidence>
<dbReference type="Pfam" id="PF13004">
    <property type="entry name" value="BACON"/>
    <property type="match status" value="3"/>
</dbReference>
<dbReference type="InterPro" id="IPR024361">
    <property type="entry name" value="BACON"/>
</dbReference>
<dbReference type="STRING" id="915059.NH26_23440"/>
<feature type="domain" description="BACON" evidence="4">
    <location>
        <begin position="455"/>
        <end position="503"/>
    </location>
</feature>
<evidence type="ECO:0008006" key="9">
    <source>
        <dbReference type="Google" id="ProtNLM"/>
    </source>
</evidence>
<sequence length="922" mass="99151">MVIFKIQVLKFILRLDVISNEMFYYLQPKFNNTMFKTNLGCLIKKASSFATKQLSTGVFLCALLFTLHTKASAATINVSNSQQLIDALKNAASGDEIVLASGTYTTSASTYYYPLLSYYSGIDSDIASRTAYFRGSQSNITLRSANPSNPAILAGSGWNVDGYVLHVTGSNWAIKDLIIKNGAKGLILDNSSNSMIQNVEIYDIGQEGLHVRDHSHDCIIDNIFIHDVGKRNDGFGEGIYIGSDNSVWWEGDGNNTGEKGKRYRRACHNTLVKNSTFGPNISAEPVEIKEGSENTIVENCIIRGSGISGANFADSHLDIKGTFTQIRNNTFYQDGNSGIARSIMIVPRQGAGVAQQYTAHDNYIYGNTFELNSSGVEIAVANNGSEDIYAWNNTRIPSDGDFYNSRINDFEPSVIKTGSAAKGSSCHIATPERGYELTGSSGSFSFEILTEEGFTVSSDQSWMSASRSGNTITVNYNSNSSGSNRSGRITINGCLDTYVTIDQTTDSSSVCSLVVGNTSLSFTEVAGSASITVTSEETFTVSDDQSWLTATINGNEVLISASENTSETTRTALVTVVGCETQTIAVTQSGTTSICTLSVSESSLSFGSNAVSQNINVTSTENFTVSSSPSWISTAVNGSTLTINVSENTASSSRNATITVSGCQNKVVIITQEGDTPSSGGTTINVAADSYVREDKPTRNYGTSTSIRTVNLNNDSQECYLKFDLSGISSGNVNSAQLSLFPYSGKRVNNNLHVANSNSWSETALTWENKPSYGGSIANWYIDDDDQFFYIDITNLVKSNAGGDLTLVITGASEDDIRYRSKESGNNAATILINGGQSNVRLHNQSIVIEDDLMTATPFTVYPNPNSTSTLKVSGADEKVYILNLQGSMVLSSVEQTIDISSLAPGFYIVKSGNQTTKLIKQ</sequence>
<dbReference type="Pfam" id="PF18962">
    <property type="entry name" value="Por_Secre_tail"/>
    <property type="match status" value="1"/>
</dbReference>
<dbReference type="InterPro" id="IPR055372">
    <property type="entry name" value="CBM96"/>
</dbReference>
<name>A0A1S1YU39_FLAPC</name>
<dbReference type="InterPro" id="IPR026444">
    <property type="entry name" value="Secre_tail"/>
</dbReference>
<evidence type="ECO:0000313" key="8">
    <source>
        <dbReference type="Proteomes" id="UP000179797"/>
    </source>
</evidence>
<accession>A0A1S1YU39</accession>
<dbReference type="EMBL" id="JRYR02000002">
    <property type="protein sequence ID" value="OHX64531.1"/>
    <property type="molecule type" value="Genomic_DNA"/>
</dbReference>
<dbReference type="InterPro" id="IPR013783">
    <property type="entry name" value="Ig-like_fold"/>
</dbReference>
<dbReference type="SMART" id="SM00710">
    <property type="entry name" value="PbH1"/>
    <property type="match status" value="7"/>
</dbReference>
<keyword evidence="3" id="KW-0732">Signal</keyword>
<evidence type="ECO:0000259" key="4">
    <source>
        <dbReference type="Pfam" id="PF13004"/>
    </source>
</evidence>
<dbReference type="GO" id="GO:0005576">
    <property type="term" value="C:extracellular region"/>
    <property type="evidence" value="ECO:0007669"/>
    <property type="project" value="UniProtKB-SubCell"/>
</dbReference>
<keyword evidence="8" id="KW-1185">Reference proteome</keyword>
<dbReference type="Gene3D" id="2.160.20.10">
    <property type="entry name" value="Single-stranded right-handed beta-helix, Pectin lyase-like"/>
    <property type="match status" value="1"/>
</dbReference>
<evidence type="ECO:0000256" key="1">
    <source>
        <dbReference type="ARBA" id="ARBA00004613"/>
    </source>
</evidence>
<dbReference type="InterPro" id="IPR006626">
    <property type="entry name" value="PbH1"/>
</dbReference>
<evidence type="ECO:0000259" key="5">
    <source>
        <dbReference type="Pfam" id="PF18962"/>
    </source>
</evidence>
<comment type="subcellular location">
    <subcellularLocation>
        <location evidence="1">Secreted</location>
    </subcellularLocation>
</comment>
<evidence type="ECO:0000313" key="7">
    <source>
        <dbReference type="EMBL" id="OHX64531.1"/>
    </source>
</evidence>